<keyword evidence="9 15" id="KW-0812">Transmembrane</keyword>
<keyword evidence="17" id="KW-1185">Reference proteome</keyword>
<dbReference type="GO" id="GO:0008120">
    <property type="term" value="F:ceramide glucosyltransferase activity"/>
    <property type="evidence" value="ECO:0007669"/>
    <property type="project" value="UniProtKB-EC"/>
</dbReference>
<evidence type="ECO:0000256" key="10">
    <source>
        <dbReference type="ARBA" id="ARBA00022989"/>
    </source>
</evidence>
<dbReference type="GO" id="GO:0006679">
    <property type="term" value="P:glucosylceramide biosynthetic process"/>
    <property type="evidence" value="ECO:0007669"/>
    <property type="project" value="TreeGrafter"/>
</dbReference>
<evidence type="ECO:0000256" key="7">
    <source>
        <dbReference type="ARBA" id="ARBA00022676"/>
    </source>
</evidence>
<dbReference type="EMBL" id="KN847533">
    <property type="protein sequence ID" value="KIW07323.1"/>
    <property type="molecule type" value="Genomic_DNA"/>
</dbReference>
<keyword evidence="8" id="KW-0808">Transferase</keyword>
<dbReference type="HOGENOM" id="CLU_030898_1_0_1"/>
<feature type="transmembrane region" description="Helical" evidence="15">
    <location>
        <begin position="6"/>
        <end position="28"/>
    </location>
</feature>
<evidence type="ECO:0000256" key="14">
    <source>
        <dbReference type="ARBA" id="ARBA00032575"/>
    </source>
</evidence>
<dbReference type="STRING" id="253628.A0A0D2AKD9"/>
<evidence type="ECO:0000256" key="11">
    <source>
        <dbReference type="ARBA" id="ARBA00023136"/>
    </source>
</evidence>
<dbReference type="GeneID" id="27310146"/>
<dbReference type="AlphaFoldDB" id="A0A0D2AKD9"/>
<comment type="similarity">
    <text evidence="4">Belongs to the glycosyltransferase 2 family.</text>
</comment>
<dbReference type="Gene3D" id="3.90.550.10">
    <property type="entry name" value="Spore Coat Polysaccharide Biosynthesis Protein SpsA, Chain A"/>
    <property type="match status" value="1"/>
</dbReference>
<dbReference type="EC" id="2.4.1.80" evidence="5"/>
<dbReference type="GO" id="GO:0016020">
    <property type="term" value="C:membrane"/>
    <property type="evidence" value="ECO:0007669"/>
    <property type="project" value="UniProtKB-SubCell"/>
</dbReference>
<dbReference type="PANTHER" id="PTHR12726:SF0">
    <property type="entry name" value="CERAMIDE GLUCOSYLTRANSFERASE"/>
    <property type="match status" value="1"/>
</dbReference>
<evidence type="ECO:0000256" key="4">
    <source>
        <dbReference type="ARBA" id="ARBA00006739"/>
    </source>
</evidence>
<dbReference type="UniPathway" id="UPA00222"/>
<evidence type="ECO:0000256" key="6">
    <source>
        <dbReference type="ARBA" id="ARBA00019988"/>
    </source>
</evidence>
<evidence type="ECO:0000256" key="1">
    <source>
        <dbReference type="ARBA" id="ARBA00004141"/>
    </source>
</evidence>
<feature type="transmembrane region" description="Helical" evidence="15">
    <location>
        <begin position="380"/>
        <end position="398"/>
    </location>
</feature>
<proteinExistence type="inferred from homology"/>
<evidence type="ECO:0000256" key="9">
    <source>
        <dbReference type="ARBA" id="ARBA00022692"/>
    </source>
</evidence>
<dbReference type="RefSeq" id="XP_016217192.1">
    <property type="nucleotide sequence ID" value="XM_016355176.1"/>
</dbReference>
<name>A0A0D2AKD9_9PEZI</name>
<comment type="pathway">
    <text evidence="2">Lipid metabolism; sphingolipid metabolism.</text>
</comment>
<evidence type="ECO:0000256" key="5">
    <source>
        <dbReference type="ARBA" id="ARBA00012699"/>
    </source>
</evidence>
<dbReference type="OrthoDB" id="1483400at2759"/>
<evidence type="ECO:0000256" key="2">
    <source>
        <dbReference type="ARBA" id="ARBA00004760"/>
    </source>
</evidence>
<dbReference type="InterPro" id="IPR025993">
    <property type="entry name" value="Ceramide_glucosylTrfase"/>
</dbReference>
<dbReference type="VEuPathDB" id="FungiDB:PV09_02173"/>
<protein>
    <recommendedName>
        <fullName evidence="6">Ceramide glucosyltransferase</fullName>
        <ecNumber evidence="5">2.4.1.80</ecNumber>
    </recommendedName>
    <alternativeName>
        <fullName evidence="13">Glucosylceramide synthase</fullName>
    </alternativeName>
    <alternativeName>
        <fullName evidence="14">UDP-glucose ceramide glucosyltransferase</fullName>
    </alternativeName>
    <alternativeName>
        <fullName evidence="12">UDP-glucose:N-acylsphingosine D-glucosyltransferase</fullName>
    </alternativeName>
</protein>
<organism evidence="16 17">
    <name type="scientific">Verruconis gallopava</name>
    <dbReference type="NCBI Taxonomy" id="253628"/>
    <lineage>
        <taxon>Eukaryota</taxon>
        <taxon>Fungi</taxon>
        <taxon>Dikarya</taxon>
        <taxon>Ascomycota</taxon>
        <taxon>Pezizomycotina</taxon>
        <taxon>Dothideomycetes</taxon>
        <taxon>Pleosporomycetidae</taxon>
        <taxon>Venturiales</taxon>
        <taxon>Sympoventuriaceae</taxon>
        <taxon>Verruconis</taxon>
    </lineage>
</organism>
<evidence type="ECO:0000256" key="12">
    <source>
        <dbReference type="ARBA" id="ARBA00031017"/>
    </source>
</evidence>
<dbReference type="SUPFAM" id="SSF53448">
    <property type="entry name" value="Nucleotide-diphospho-sugar transferases"/>
    <property type="match status" value="1"/>
</dbReference>
<keyword evidence="7" id="KW-0328">Glycosyltransferase</keyword>
<evidence type="ECO:0000313" key="17">
    <source>
        <dbReference type="Proteomes" id="UP000053259"/>
    </source>
</evidence>
<accession>A0A0D2AKD9</accession>
<gene>
    <name evidence="16" type="ORF">PV09_02173</name>
</gene>
<evidence type="ECO:0000256" key="8">
    <source>
        <dbReference type="ARBA" id="ARBA00022679"/>
    </source>
</evidence>
<keyword evidence="10 15" id="KW-1133">Transmembrane helix</keyword>
<evidence type="ECO:0000256" key="15">
    <source>
        <dbReference type="SAM" id="Phobius"/>
    </source>
</evidence>
<comment type="subcellular location">
    <subcellularLocation>
        <location evidence="1">Membrane</location>
        <topology evidence="1">Multi-pass membrane protein</topology>
    </subcellularLocation>
</comment>
<evidence type="ECO:0000256" key="13">
    <source>
        <dbReference type="ARBA" id="ARBA00031543"/>
    </source>
</evidence>
<dbReference type="InParanoid" id="A0A0D2AKD9"/>
<reference evidence="16 17" key="1">
    <citation type="submission" date="2015-01" db="EMBL/GenBank/DDBJ databases">
        <title>The Genome Sequence of Ochroconis gallopava CBS43764.</title>
        <authorList>
            <consortium name="The Broad Institute Genomics Platform"/>
            <person name="Cuomo C."/>
            <person name="de Hoog S."/>
            <person name="Gorbushina A."/>
            <person name="Stielow B."/>
            <person name="Teixiera M."/>
            <person name="Abouelleil A."/>
            <person name="Chapman S.B."/>
            <person name="Priest M."/>
            <person name="Young S.K."/>
            <person name="Wortman J."/>
            <person name="Nusbaum C."/>
            <person name="Birren B."/>
        </authorList>
    </citation>
    <scope>NUCLEOTIDE SEQUENCE [LARGE SCALE GENOMIC DNA]</scope>
    <source>
        <strain evidence="16 17">CBS 43764</strain>
    </source>
</reference>
<evidence type="ECO:0000313" key="16">
    <source>
        <dbReference type="EMBL" id="KIW07323.1"/>
    </source>
</evidence>
<dbReference type="Pfam" id="PF13506">
    <property type="entry name" value="Glyco_transf_21"/>
    <property type="match status" value="1"/>
</dbReference>
<dbReference type="InterPro" id="IPR029044">
    <property type="entry name" value="Nucleotide-diphossugar_trans"/>
</dbReference>
<comment type="pathway">
    <text evidence="3">Sphingolipid metabolism.</text>
</comment>
<dbReference type="PANTHER" id="PTHR12726">
    <property type="entry name" value="CERAMIDE GLUCOSYLTRANSFERASE"/>
    <property type="match status" value="1"/>
</dbReference>
<dbReference type="Proteomes" id="UP000053259">
    <property type="component" value="Unassembled WGS sequence"/>
</dbReference>
<keyword evidence="11 15" id="KW-0472">Membrane</keyword>
<evidence type="ECO:0000256" key="3">
    <source>
        <dbReference type="ARBA" id="ARBA00004991"/>
    </source>
</evidence>
<sequence>MAAEVVAAICLFWGSLVVLVSGIGYWQIQRHYSSAQPKSRYEDEDAPHVTIIRPAKGLDPQLYECLASTFRQTYPKDKLTIRFCVASHNDASMPVLERLAQDFSSFDVKVLVEEEDPLLQDGVPNALVLGPNPKIRSMSRAYREAKGDIVWIIDCNVWVASGVCGRMVDRLLGRTPGSRPQRLVHQMPLVVDIEGLDVASTSSVMTEGFHKRDLSILTKGGRLEEMFMSSAHGKFYTAINTVLIAPCLVGKSNMFRRSHLNALTNGEGIDYFSNNICEDHLIGDLLWKRPIPEEVLNKSPGKKWGKHAMLFGDIAIQPMKNMHVSEYIARRVRWLRVRKYTVPAATGVEPTTESFVCSGMLAYGATTLPYAHEKLGIPQTWPTFVLVWLLVVFSWAITDWTLYKKIHSAASIAQDEHTPLFARPANNGGARRPLNEWLLAWLGREALAFPIWLWAVFGGATVTWRGKQFWVGMDMRVHAIEKQARSKKDVMMDRTKVE</sequence>